<comment type="subcellular location">
    <subcellularLocation>
        <location evidence="1">Cell envelope</location>
    </subcellularLocation>
</comment>
<dbReference type="PANTHER" id="PTHR46847">
    <property type="entry name" value="D-ALLOSE-BINDING PERIPLASMIC PROTEIN-RELATED"/>
    <property type="match status" value="1"/>
</dbReference>
<dbReference type="EMBL" id="FNTL01000002">
    <property type="protein sequence ID" value="SEB35484.1"/>
    <property type="molecule type" value="Genomic_DNA"/>
</dbReference>
<name>A0A1H4IN13_RHOJO</name>
<dbReference type="Proteomes" id="UP000183407">
    <property type="component" value="Unassembled WGS sequence"/>
</dbReference>
<dbReference type="GO" id="GO:0030246">
    <property type="term" value="F:carbohydrate binding"/>
    <property type="evidence" value="ECO:0007669"/>
    <property type="project" value="UniProtKB-ARBA"/>
</dbReference>
<reference evidence="7" key="1">
    <citation type="submission" date="2016-10" db="EMBL/GenBank/DDBJ databases">
        <authorList>
            <person name="Varghese N."/>
        </authorList>
    </citation>
    <scope>NUCLEOTIDE SEQUENCE [LARGE SCALE GENOMIC DNA]</scope>
    <source>
        <strain evidence="7">DSM 44719</strain>
    </source>
</reference>
<feature type="domain" description="Periplasmic binding protein" evidence="5">
    <location>
        <begin position="49"/>
        <end position="308"/>
    </location>
</feature>
<dbReference type="Gene3D" id="3.40.50.2300">
    <property type="match status" value="2"/>
</dbReference>
<dbReference type="Pfam" id="PF13407">
    <property type="entry name" value="Peripla_BP_4"/>
    <property type="match status" value="1"/>
</dbReference>
<dbReference type="GO" id="GO:0030313">
    <property type="term" value="C:cell envelope"/>
    <property type="evidence" value="ECO:0007669"/>
    <property type="project" value="UniProtKB-SubCell"/>
</dbReference>
<feature type="chain" id="PRO_5038354534" evidence="4">
    <location>
        <begin position="29"/>
        <end position="339"/>
    </location>
</feature>
<feature type="signal peptide" evidence="4">
    <location>
        <begin position="1"/>
        <end position="28"/>
    </location>
</feature>
<comment type="similarity">
    <text evidence="2">Belongs to the bacterial solute-binding protein 2 family.</text>
</comment>
<keyword evidence="3 4" id="KW-0732">Signal</keyword>
<sequence length="339" mass="36449">MKQSWRRRVLISLVALAAIALTACSTGAPSSTGINAGPGEPQPLEDLKIGVFIPATSNAYLQAEKTGAEETAKKAGIDLTVVASDWDPQRQNDAMMLAMQRKTYDAWIVNPISPREQCSQIKDAAAQGIKVLVVVTAICGDDGYTDGTLGFIGEQNAAGYRGWWKHIFENTDAGKLAAITGPDLDFVTMATQSALESVQPEYPDHTIASFQKTDYLTEEAFAVTQTTLRSNPDLKAVASNYSGMTRGVVQAVQESGKSSNVTVFDSNGDSWTKSAIESGTVKMALPGTPYTDMKLAVEMMMASWQGQEVAKVTNPLDQLQFAGAPYITKDNVGSWVPEY</sequence>
<proteinExistence type="inferred from homology"/>
<evidence type="ECO:0000313" key="6">
    <source>
        <dbReference type="EMBL" id="SEB35484.1"/>
    </source>
</evidence>
<evidence type="ECO:0000256" key="1">
    <source>
        <dbReference type="ARBA" id="ARBA00004196"/>
    </source>
</evidence>
<dbReference type="CDD" id="cd01536">
    <property type="entry name" value="PBP1_ABC_sugar_binding-like"/>
    <property type="match status" value="1"/>
</dbReference>
<dbReference type="PROSITE" id="PS51257">
    <property type="entry name" value="PROKAR_LIPOPROTEIN"/>
    <property type="match status" value="1"/>
</dbReference>
<evidence type="ECO:0000256" key="2">
    <source>
        <dbReference type="ARBA" id="ARBA00007639"/>
    </source>
</evidence>
<dbReference type="PANTHER" id="PTHR46847:SF1">
    <property type="entry name" value="D-ALLOSE-BINDING PERIPLASMIC PROTEIN-RELATED"/>
    <property type="match status" value="1"/>
</dbReference>
<evidence type="ECO:0000256" key="4">
    <source>
        <dbReference type="SAM" id="SignalP"/>
    </source>
</evidence>
<protein>
    <submittedName>
        <fullName evidence="6">Monosaccharide ABC transporter substrate-binding protein, CUT2 family</fullName>
    </submittedName>
</protein>
<accession>A0A1H4IN13</accession>
<dbReference type="InterPro" id="IPR025997">
    <property type="entry name" value="SBP_2_dom"/>
</dbReference>
<dbReference type="OrthoDB" id="5093953at2"/>
<gene>
    <name evidence="6" type="ORF">SAMN04490220_0286</name>
</gene>
<dbReference type="SUPFAM" id="SSF53822">
    <property type="entry name" value="Periplasmic binding protein-like I"/>
    <property type="match status" value="1"/>
</dbReference>
<dbReference type="RefSeq" id="WP_074872657.1">
    <property type="nucleotide sequence ID" value="NZ_FNTL01000002.1"/>
</dbReference>
<organism evidence="6 7">
    <name type="scientific">Rhodococcus jostii</name>
    <dbReference type="NCBI Taxonomy" id="132919"/>
    <lineage>
        <taxon>Bacteria</taxon>
        <taxon>Bacillati</taxon>
        <taxon>Actinomycetota</taxon>
        <taxon>Actinomycetes</taxon>
        <taxon>Mycobacteriales</taxon>
        <taxon>Nocardiaceae</taxon>
        <taxon>Rhodococcus</taxon>
    </lineage>
</organism>
<dbReference type="AlphaFoldDB" id="A0A1H4IN13"/>
<evidence type="ECO:0000313" key="7">
    <source>
        <dbReference type="Proteomes" id="UP000183407"/>
    </source>
</evidence>
<evidence type="ECO:0000256" key="3">
    <source>
        <dbReference type="ARBA" id="ARBA00022729"/>
    </source>
</evidence>
<dbReference type="InterPro" id="IPR028082">
    <property type="entry name" value="Peripla_BP_I"/>
</dbReference>
<evidence type="ECO:0000259" key="5">
    <source>
        <dbReference type="Pfam" id="PF13407"/>
    </source>
</evidence>